<dbReference type="PROSITE" id="PS00109">
    <property type="entry name" value="PROTEIN_KINASE_TYR"/>
    <property type="match status" value="1"/>
</dbReference>
<feature type="domain" description="Protein kinase" evidence="27">
    <location>
        <begin position="961"/>
        <end position="1269"/>
    </location>
</feature>
<evidence type="ECO:0000256" key="15">
    <source>
        <dbReference type="ARBA" id="ARBA00023136"/>
    </source>
</evidence>
<keyword evidence="7 26" id="KW-0812">Transmembrane</keyword>
<evidence type="ECO:0000256" key="9">
    <source>
        <dbReference type="ARBA" id="ARBA00022737"/>
    </source>
</evidence>
<feature type="binding site" evidence="25">
    <location>
        <position position="993"/>
    </location>
    <ligand>
        <name>ATP</name>
        <dbReference type="ChEBI" id="CHEBI:30616"/>
    </ligand>
</feature>
<keyword evidence="10 25" id="KW-0547">Nucleotide-binding</keyword>
<evidence type="ECO:0000256" key="7">
    <source>
        <dbReference type="ARBA" id="ARBA00022692"/>
    </source>
</evidence>
<dbReference type="FunFam" id="3.30.200.20:FF:000593">
    <property type="entry name" value="Predicted protein"/>
    <property type="match status" value="1"/>
</dbReference>
<keyword evidence="5" id="KW-0597">Phosphoprotein</keyword>
<accession>A0AAJ7R7G4</accession>
<dbReference type="SUPFAM" id="SSF56112">
    <property type="entry name" value="Protein kinase-like (PK-like)"/>
    <property type="match status" value="1"/>
</dbReference>
<evidence type="ECO:0000256" key="22">
    <source>
        <dbReference type="ARBA" id="ARBA00051243"/>
    </source>
</evidence>
<dbReference type="CDD" id="cd06366">
    <property type="entry name" value="PBP1_GABAb_receptor"/>
    <property type="match status" value="1"/>
</dbReference>
<keyword evidence="20" id="KW-0807">Transducer</keyword>
<evidence type="ECO:0000256" key="23">
    <source>
        <dbReference type="ARBA" id="ARBA00056965"/>
    </source>
</evidence>
<dbReference type="PANTHER" id="PTHR24416:SF489">
    <property type="entry name" value="PROTEIN KINASE DOMAIN-CONTAINING PROTEIN"/>
    <property type="match status" value="1"/>
</dbReference>
<feature type="transmembrane region" description="Helical" evidence="26">
    <location>
        <begin position="897"/>
        <end position="921"/>
    </location>
</feature>
<proteinExistence type="predicted"/>
<evidence type="ECO:0000256" key="10">
    <source>
        <dbReference type="ARBA" id="ARBA00022741"/>
    </source>
</evidence>
<dbReference type="Gene3D" id="1.10.510.10">
    <property type="entry name" value="Transferase(Phosphotransferase) domain 1"/>
    <property type="match status" value="1"/>
</dbReference>
<dbReference type="Gene3D" id="3.30.200.20">
    <property type="entry name" value="Phosphorylase Kinase, domain 1"/>
    <property type="match status" value="1"/>
</dbReference>
<dbReference type="PANTHER" id="PTHR24416">
    <property type="entry name" value="TYROSINE-PROTEIN KINASE RECEPTOR"/>
    <property type="match status" value="1"/>
</dbReference>
<keyword evidence="21" id="KW-0393">Immunoglobulin domain</keyword>
<evidence type="ECO:0000256" key="17">
    <source>
        <dbReference type="ARBA" id="ARBA00023157"/>
    </source>
</evidence>
<dbReference type="InterPro" id="IPR001828">
    <property type="entry name" value="ANF_lig-bd_rcpt"/>
</dbReference>
<evidence type="ECO:0000313" key="28">
    <source>
        <dbReference type="Proteomes" id="UP000694920"/>
    </source>
</evidence>
<dbReference type="InterPro" id="IPR017441">
    <property type="entry name" value="Protein_kinase_ATP_BS"/>
</dbReference>
<keyword evidence="16" id="KW-0829">Tyrosine-protein kinase</keyword>
<evidence type="ECO:0000256" key="8">
    <source>
        <dbReference type="ARBA" id="ARBA00022729"/>
    </source>
</evidence>
<keyword evidence="14" id="KW-0297">G-protein coupled receptor</keyword>
<comment type="catalytic activity">
    <reaction evidence="22">
        <text>L-tyrosyl-[protein] + ATP = O-phospho-L-tyrosyl-[protein] + ADP + H(+)</text>
        <dbReference type="Rhea" id="RHEA:10596"/>
        <dbReference type="Rhea" id="RHEA-COMP:10136"/>
        <dbReference type="Rhea" id="RHEA-COMP:20101"/>
        <dbReference type="ChEBI" id="CHEBI:15378"/>
        <dbReference type="ChEBI" id="CHEBI:30616"/>
        <dbReference type="ChEBI" id="CHEBI:46858"/>
        <dbReference type="ChEBI" id="CHEBI:61978"/>
        <dbReference type="ChEBI" id="CHEBI:456216"/>
        <dbReference type="EC" id="2.7.10.1"/>
    </reaction>
</comment>
<evidence type="ECO:0000256" key="14">
    <source>
        <dbReference type="ARBA" id="ARBA00023040"/>
    </source>
</evidence>
<evidence type="ECO:0000259" key="27">
    <source>
        <dbReference type="PROSITE" id="PS50011"/>
    </source>
</evidence>
<dbReference type="SUPFAM" id="SSF53822">
    <property type="entry name" value="Periplasmic binding protein-like I"/>
    <property type="match status" value="1"/>
</dbReference>
<keyword evidence="28" id="KW-1185">Reference proteome</keyword>
<dbReference type="Pfam" id="PF01094">
    <property type="entry name" value="ANF_receptor"/>
    <property type="match status" value="1"/>
</dbReference>
<evidence type="ECO:0000256" key="19">
    <source>
        <dbReference type="ARBA" id="ARBA00023180"/>
    </source>
</evidence>
<keyword evidence="15 26" id="KW-0472">Membrane</keyword>
<dbReference type="InterPro" id="IPR028082">
    <property type="entry name" value="Peripla_BP_I"/>
</dbReference>
<dbReference type="GO" id="GO:0043235">
    <property type="term" value="C:receptor complex"/>
    <property type="evidence" value="ECO:0007669"/>
    <property type="project" value="TreeGrafter"/>
</dbReference>
<dbReference type="EC" id="2.7.10.1" evidence="3"/>
<evidence type="ECO:0000256" key="26">
    <source>
        <dbReference type="SAM" id="Phobius"/>
    </source>
</evidence>
<keyword evidence="11" id="KW-0418">Kinase</keyword>
<dbReference type="Proteomes" id="UP000694920">
    <property type="component" value="Unplaced"/>
</dbReference>
<keyword evidence="8" id="KW-0732">Signal</keyword>
<evidence type="ECO:0000256" key="25">
    <source>
        <dbReference type="PROSITE-ProRule" id="PRU10141"/>
    </source>
</evidence>
<dbReference type="InterPro" id="IPR008266">
    <property type="entry name" value="Tyr_kinase_AS"/>
</dbReference>
<name>A0AAJ7R7G4_CEPCN</name>
<evidence type="ECO:0000256" key="1">
    <source>
        <dbReference type="ARBA" id="ARBA00004167"/>
    </source>
</evidence>
<dbReference type="GO" id="GO:0007169">
    <property type="term" value="P:cell surface receptor protein tyrosine kinase signaling pathway"/>
    <property type="evidence" value="ECO:0007669"/>
    <property type="project" value="TreeGrafter"/>
</dbReference>
<dbReference type="PROSITE" id="PS00107">
    <property type="entry name" value="PROTEIN_KINASE_ATP"/>
    <property type="match status" value="1"/>
</dbReference>
<evidence type="ECO:0000256" key="20">
    <source>
        <dbReference type="ARBA" id="ARBA00023224"/>
    </source>
</evidence>
<dbReference type="RefSeq" id="XP_024935474.1">
    <property type="nucleotide sequence ID" value="XM_025079706.1"/>
</dbReference>
<dbReference type="InterPro" id="IPR000719">
    <property type="entry name" value="Prot_kinase_dom"/>
</dbReference>
<comment type="function">
    <text evidence="23">Receptor for basic fibroblast growth factor.</text>
</comment>
<dbReference type="GO" id="GO:0004930">
    <property type="term" value="F:G protein-coupled receptor activity"/>
    <property type="evidence" value="ECO:0007669"/>
    <property type="project" value="UniProtKB-KW"/>
</dbReference>
<gene>
    <name evidence="29" type="primary">LOC107275141</name>
</gene>
<evidence type="ECO:0000256" key="4">
    <source>
        <dbReference type="ARBA" id="ARBA00022475"/>
    </source>
</evidence>
<evidence type="ECO:0000256" key="6">
    <source>
        <dbReference type="ARBA" id="ARBA00022679"/>
    </source>
</evidence>
<dbReference type="CDD" id="cd00192">
    <property type="entry name" value="PTKc"/>
    <property type="match status" value="1"/>
</dbReference>
<keyword evidence="4" id="KW-1003">Cell membrane</keyword>
<evidence type="ECO:0000256" key="16">
    <source>
        <dbReference type="ARBA" id="ARBA00023137"/>
    </source>
</evidence>
<keyword evidence="6" id="KW-0808">Transferase</keyword>
<dbReference type="GO" id="GO:0005524">
    <property type="term" value="F:ATP binding"/>
    <property type="evidence" value="ECO:0007669"/>
    <property type="project" value="UniProtKB-UniRule"/>
</dbReference>
<sequence>MRSHVHCAGRTKSPWRTDLRETHGFRIKLRPTPTPCDGTMEEAQRSVKMSRPGSILGLLIILAVFKLSQSNKCLTMREEVNPKRVIHLNGESLNIHFELSRRITQRLASWIMKIFLEEVLGYPGIAFIEKDDNFNVSETFARLSDRVKNVQRSIIPETMVNMELWIPPDEDTTPLLKQYDVKLCGSVTAPGHFGWFVPERLGKAEDTWLTFTRQESSSRFDVTNATLLNTIRNFSVDQANGSYYCKESFCQDGMYIPSRCQSLGGKDQPCALLLAAHADVTRFVKDQIDRLNLYVKVVWVGPNLANLVEYLTKEYLIRGDDEKSITILHWTPSSVIPNEKDYTSLLFPGSLNGNRDYTYELNRLVKLTWAKLESVAKFAYEAINRANFTQGMYEDLIDRYNRFPDRRLLPIENDHDFDKEMEESIACDWLKENLNYTLRYWVPDDEDKNTLYIGGIFPVTGTAYTAKSIMVAANLARKAINANETVLRDYNLMLHAKDGQCKTDMVMKSYIDYLVNVDYEKLVGILGPACSETVEPLVGVSKLYKTVIISYGAEGSTFTDRTKYPYFFRTIGENKQYKHVYLRLLQQLGWHRVAALTEDGQRYTEYISSMQDMLQENGITFIANFKFPREHESEDMSRYLQQLKENRAKIIIADVNDQVARQVMCEAYRLGMTAVQGYVWFLPLWLLPRWYDTDYYNQRGEQVVCTTEEMMNATNGYFGLTHAYFAADEEIMQEGITVRQWRDKYENICERNKELPSNYAGYTYDAMWTYGYAMDQLIKENQSYVFDLHSDHTVNRLTDIIRRTDFHGVSGWIKFLGGPSRFSEISVIQHVDNETRVVGNFRPNISEERNEIVGGELVLNMSAIVWLSQEMPDDGSEPPQKCVLSGLAELLDVSCEVAIVVANVIGFGVLGALLIIGFIIVKRKYDEKVRVHEKYMKSLGLDFLPSDTSGLDKWEIPRDRVVINRKLGEGAFGTVYGGEAFFPEKGWLAVAVKTLKVGSTTDEKLDFLSEVEVMKRFEHKNIIKLLAVCIKCEPVLTVMEFMLYGDLKTYLLARRHLVNDQNYEESDEISNKKLTAMAMDVARALSYLAQMKYVHRDVASRNCLVNAQRVVKLGDFGMTRPMYENDYYKFNRKGEPDRLLRLSKIFKISSLCHASPSKLSRPKESTRRGMLPVRWMAPESLGLGIFTPASDVWSYGVLLYEIITFGSFPFQGMSNNQVLTYVKAGNSLTVPRGIKPHLEGLIRSCWTVDHTKRPTAPEIVDFLATYPRILAPCLDVPLASVQLQHTDQINIQLPENLQKFSISLSKFKLTSTGVMPFEMPNPPLLDIENNDENGNTSRLLEGCSISEPESSRLLLPTTETPVKYVELQQNQNTQKHVPRYVNLHPGMANLISTSDRNTNAGSALQLEERRSILAEEREPNDVSML</sequence>
<evidence type="ECO:0000313" key="29">
    <source>
        <dbReference type="RefSeq" id="XP_024935474.1"/>
    </source>
</evidence>
<dbReference type="SMART" id="SM00219">
    <property type="entry name" value="TyrKc"/>
    <property type="match status" value="1"/>
</dbReference>
<dbReference type="InterPro" id="IPR020635">
    <property type="entry name" value="Tyr_kinase_cat_dom"/>
</dbReference>
<dbReference type="Gene3D" id="3.40.50.2300">
    <property type="match status" value="2"/>
</dbReference>
<keyword evidence="19" id="KW-0325">Glycoprotein</keyword>
<evidence type="ECO:0000256" key="21">
    <source>
        <dbReference type="ARBA" id="ARBA00023319"/>
    </source>
</evidence>
<evidence type="ECO:0000256" key="12">
    <source>
        <dbReference type="ARBA" id="ARBA00022840"/>
    </source>
</evidence>
<keyword evidence="12 25" id="KW-0067">ATP-binding</keyword>
<dbReference type="Pfam" id="PF07714">
    <property type="entry name" value="PK_Tyr_Ser-Thr"/>
    <property type="match status" value="2"/>
</dbReference>
<keyword evidence="9" id="KW-0677">Repeat</keyword>
<dbReference type="InterPro" id="IPR001245">
    <property type="entry name" value="Ser-Thr/Tyr_kinase_cat_dom"/>
</dbReference>
<evidence type="ECO:0000256" key="2">
    <source>
        <dbReference type="ARBA" id="ARBA00004651"/>
    </source>
</evidence>
<keyword evidence="13 26" id="KW-1133">Transmembrane helix</keyword>
<comment type="subcellular location">
    <subcellularLocation>
        <location evidence="2">Cell membrane</location>
        <topology evidence="2">Multi-pass membrane protein</topology>
    </subcellularLocation>
    <subcellularLocation>
        <location evidence="1">Membrane</location>
        <topology evidence="1">Single-pass membrane protein</topology>
    </subcellularLocation>
</comment>
<dbReference type="GO" id="GO:0004714">
    <property type="term" value="F:transmembrane receptor protein tyrosine kinase activity"/>
    <property type="evidence" value="ECO:0007669"/>
    <property type="project" value="UniProtKB-EC"/>
</dbReference>
<evidence type="ECO:0000256" key="18">
    <source>
        <dbReference type="ARBA" id="ARBA00023170"/>
    </source>
</evidence>
<evidence type="ECO:0000256" key="24">
    <source>
        <dbReference type="ARBA" id="ARBA00073785"/>
    </source>
</evidence>
<evidence type="ECO:0000256" key="5">
    <source>
        <dbReference type="ARBA" id="ARBA00022553"/>
    </source>
</evidence>
<dbReference type="GeneID" id="107275141"/>
<dbReference type="PROSITE" id="PS50011">
    <property type="entry name" value="PROTEIN_KINASE_DOM"/>
    <property type="match status" value="1"/>
</dbReference>
<protein>
    <recommendedName>
        <fullName evidence="24">Gamma-aminobutyric acid type B receptor subunit 2</fullName>
        <ecNumber evidence="3">2.7.10.1</ecNumber>
    </recommendedName>
</protein>
<evidence type="ECO:0000256" key="11">
    <source>
        <dbReference type="ARBA" id="ARBA00022777"/>
    </source>
</evidence>
<evidence type="ECO:0000256" key="13">
    <source>
        <dbReference type="ARBA" id="ARBA00022989"/>
    </source>
</evidence>
<dbReference type="GO" id="GO:0005886">
    <property type="term" value="C:plasma membrane"/>
    <property type="evidence" value="ECO:0007669"/>
    <property type="project" value="UniProtKB-SubCell"/>
</dbReference>
<keyword evidence="17" id="KW-1015">Disulfide bond</keyword>
<keyword evidence="18" id="KW-0675">Receptor</keyword>
<dbReference type="InterPro" id="IPR050122">
    <property type="entry name" value="RTK"/>
</dbReference>
<reference evidence="29" key="1">
    <citation type="submission" date="2025-08" db="UniProtKB">
        <authorList>
            <consortium name="RefSeq"/>
        </authorList>
    </citation>
    <scope>IDENTIFICATION</scope>
</reference>
<evidence type="ECO:0000256" key="3">
    <source>
        <dbReference type="ARBA" id="ARBA00011902"/>
    </source>
</evidence>
<dbReference type="FunFam" id="3.40.50.2300:FF:000063">
    <property type="entry name" value="Gamma-aminobutyric acid type B receptor subunit"/>
    <property type="match status" value="1"/>
</dbReference>
<organism evidence="28 29">
    <name type="scientific">Cephus cinctus</name>
    <name type="common">Wheat stem sawfly</name>
    <dbReference type="NCBI Taxonomy" id="211228"/>
    <lineage>
        <taxon>Eukaryota</taxon>
        <taxon>Metazoa</taxon>
        <taxon>Ecdysozoa</taxon>
        <taxon>Arthropoda</taxon>
        <taxon>Hexapoda</taxon>
        <taxon>Insecta</taxon>
        <taxon>Pterygota</taxon>
        <taxon>Neoptera</taxon>
        <taxon>Endopterygota</taxon>
        <taxon>Hymenoptera</taxon>
        <taxon>Cephoidea</taxon>
        <taxon>Cephidae</taxon>
        <taxon>Cephus</taxon>
    </lineage>
</organism>
<dbReference type="InterPro" id="IPR011009">
    <property type="entry name" value="Kinase-like_dom_sf"/>
</dbReference>